<dbReference type="Gene3D" id="3.90.1580.10">
    <property type="entry name" value="paralog of FGE (formylglycine-generating enzyme)"/>
    <property type="match status" value="2"/>
</dbReference>
<dbReference type="InterPro" id="IPR024775">
    <property type="entry name" value="DinB-like"/>
</dbReference>
<feature type="domain" description="Sulfatase-modifying factor enzyme-like" evidence="5">
    <location>
        <begin position="318"/>
        <end position="359"/>
    </location>
</feature>
<organism evidence="7 8">
    <name type="scientific">Roseateles depolymerans</name>
    <dbReference type="NCBI Taxonomy" id="76731"/>
    <lineage>
        <taxon>Bacteria</taxon>
        <taxon>Pseudomonadati</taxon>
        <taxon>Pseudomonadota</taxon>
        <taxon>Betaproteobacteria</taxon>
        <taxon>Burkholderiales</taxon>
        <taxon>Sphaerotilaceae</taxon>
        <taxon>Roseateles</taxon>
    </lineage>
</organism>
<keyword evidence="1" id="KW-0560">Oxidoreductase</keyword>
<dbReference type="InterPro" id="IPR051043">
    <property type="entry name" value="Sulfatase_Mod_Factor_Kinase"/>
</dbReference>
<dbReference type="InterPro" id="IPR005532">
    <property type="entry name" value="SUMF_dom"/>
</dbReference>
<gene>
    <name evidence="7" type="ORF">RD2015_1602</name>
</gene>
<evidence type="ECO:0000256" key="2">
    <source>
        <dbReference type="ARBA" id="ARBA00023004"/>
    </source>
</evidence>
<evidence type="ECO:0000259" key="6">
    <source>
        <dbReference type="Pfam" id="PF12867"/>
    </source>
</evidence>
<comment type="pathway">
    <text evidence="3">Amino-acid biosynthesis; ergothioneine biosynthesis.</text>
</comment>
<dbReference type="EMBL" id="CP013729">
    <property type="protein sequence ID" value="ALV06087.1"/>
    <property type="molecule type" value="Genomic_DNA"/>
</dbReference>
<keyword evidence="2" id="KW-0408">Iron</keyword>
<dbReference type="InterPro" id="IPR042095">
    <property type="entry name" value="SUMF_sf"/>
</dbReference>
<dbReference type="KEGG" id="rdp:RD2015_1602"/>
<feature type="region of interest" description="Disordered" evidence="4">
    <location>
        <begin position="432"/>
        <end position="453"/>
    </location>
</feature>
<evidence type="ECO:0000313" key="8">
    <source>
        <dbReference type="Proteomes" id="UP000060699"/>
    </source>
</evidence>
<feature type="domain" description="DinB-like" evidence="6">
    <location>
        <begin position="18"/>
        <end position="153"/>
    </location>
</feature>
<dbReference type="STRING" id="76731.RD2015_1602"/>
<feature type="compositionally biased region" description="Polar residues" evidence="4">
    <location>
        <begin position="442"/>
        <end position="453"/>
    </location>
</feature>
<dbReference type="InterPro" id="IPR016187">
    <property type="entry name" value="CTDL_fold"/>
</dbReference>
<dbReference type="Proteomes" id="UP000060699">
    <property type="component" value="Chromosome"/>
</dbReference>
<sequence length="453" mass="51128">MSDFHRPLPQRHELARRFDAVRAHTLALVETLSPEDQSAQSMPDASPAKWHQAHTTWFFEALLLRPHLSGYQPLDERYHYLFNSYYEGLGPRHPRPQRGLLTRPSLAQVRRYREHVEAHLHQLIEQCSDALWPQVSDTLELGLQHEQQHQELILTDALHLLSCHPWRPALLMHPPMERRVTPMGWCSHPGGLVEIGHAGGGFAFDNEGPRHRVWLEPYEIADRLVSCGDYLRFIEDGGYQEPRWWLSEGWATVQAQQWKAPVYWLEDGDIGDNSPSSESSRSVGDSATATALRADHGTSGHGARWSVFGLQGVQPLDPAAPVMNLSFYEAAAYAEWAGARLPSEAEWEAAIGLPGMQQLWDQAWQWTRSAYHPYPGFRPIEGVASEYNGKFMVGQLVLRGGSLATPPGHTRPTYRNFFPPGARWQFSGLRLARDASHRGSDSQRPSPSPETSA</sequence>
<dbReference type="PANTHER" id="PTHR23150:SF36">
    <property type="entry name" value="HERCYNINE OXYGENASE"/>
    <property type="match status" value="1"/>
</dbReference>
<evidence type="ECO:0000256" key="3">
    <source>
        <dbReference type="ARBA" id="ARBA00037882"/>
    </source>
</evidence>
<dbReference type="SUPFAM" id="SSF109854">
    <property type="entry name" value="DinB/YfiT-like putative metalloenzymes"/>
    <property type="match status" value="1"/>
</dbReference>
<reference evidence="7 8" key="1">
    <citation type="submission" date="2015-12" db="EMBL/GenBank/DDBJ databases">
        <title>Complete genome of Roseateles depolymerans KCTC 42856.</title>
        <authorList>
            <person name="Kim K.M."/>
        </authorList>
    </citation>
    <scope>NUCLEOTIDE SEQUENCE [LARGE SCALE GENOMIC DNA]</scope>
    <source>
        <strain evidence="7 8">KCTC 42856</strain>
    </source>
</reference>
<evidence type="ECO:0000259" key="5">
    <source>
        <dbReference type="Pfam" id="PF03781"/>
    </source>
</evidence>
<dbReference type="InterPro" id="IPR034660">
    <property type="entry name" value="DinB/YfiT-like"/>
</dbReference>
<dbReference type="PATRIC" id="fig|76731.3.peg.1642"/>
<evidence type="ECO:0000256" key="4">
    <source>
        <dbReference type="SAM" id="MobiDB-lite"/>
    </source>
</evidence>
<name>A0A0U3LME5_9BURK</name>
<proteinExistence type="predicted"/>
<evidence type="ECO:0000256" key="1">
    <source>
        <dbReference type="ARBA" id="ARBA00023002"/>
    </source>
</evidence>
<accession>A0A0U3LME5</accession>
<dbReference type="OrthoDB" id="9768004at2"/>
<evidence type="ECO:0000313" key="7">
    <source>
        <dbReference type="EMBL" id="ALV06087.1"/>
    </source>
</evidence>
<feature type="compositionally biased region" description="Polar residues" evidence="4">
    <location>
        <begin position="273"/>
        <end position="288"/>
    </location>
</feature>
<feature type="domain" description="Sulfatase-modifying factor enzyme-like" evidence="5">
    <location>
        <begin position="187"/>
        <end position="275"/>
    </location>
</feature>
<dbReference type="SUPFAM" id="SSF56436">
    <property type="entry name" value="C-type lectin-like"/>
    <property type="match status" value="1"/>
</dbReference>
<dbReference type="Pfam" id="PF12867">
    <property type="entry name" value="DinB_2"/>
    <property type="match status" value="1"/>
</dbReference>
<keyword evidence="8" id="KW-1185">Reference proteome</keyword>
<dbReference type="Pfam" id="PF03781">
    <property type="entry name" value="FGE-sulfatase"/>
    <property type="match status" value="2"/>
</dbReference>
<dbReference type="PANTHER" id="PTHR23150">
    <property type="entry name" value="SULFATASE MODIFYING FACTOR 1, 2"/>
    <property type="match status" value="1"/>
</dbReference>
<dbReference type="RefSeq" id="WP_058934437.1">
    <property type="nucleotide sequence ID" value="NZ_CP013729.1"/>
</dbReference>
<feature type="compositionally biased region" description="Basic and acidic residues" evidence="4">
    <location>
        <begin position="432"/>
        <end position="441"/>
    </location>
</feature>
<dbReference type="AlphaFoldDB" id="A0A0U3LME5"/>
<protein>
    <submittedName>
        <fullName evidence="7">Sulfatase maturase</fullName>
    </submittedName>
</protein>
<feature type="region of interest" description="Disordered" evidence="4">
    <location>
        <begin position="269"/>
        <end position="288"/>
    </location>
</feature>